<dbReference type="SUPFAM" id="SSF56112">
    <property type="entry name" value="Protein kinase-like (PK-like)"/>
    <property type="match status" value="1"/>
</dbReference>
<dbReference type="Pfam" id="PF01636">
    <property type="entry name" value="APH"/>
    <property type="match status" value="1"/>
</dbReference>
<accession>A0A238H0L4</accession>
<keyword evidence="4" id="KW-0808">Transferase</keyword>
<dbReference type="Gene3D" id="3.90.1200.10">
    <property type="match status" value="1"/>
</dbReference>
<dbReference type="AlphaFoldDB" id="A0A238H0L4"/>
<dbReference type="InterPro" id="IPR011009">
    <property type="entry name" value="Kinase-like_dom_sf"/>
</dbReference>
<reference evidence="4 5" key="1">
    <citation type="submission" date="2017-04" db="EMBL/GenBank/DDBJ databases">
        <authorList>
            <person name="Afonso C.L."/>
            <person name="Miller P.J."/>
            <person name="Scott M.A."/>
            <person name="Spackman E."/>
            <person name="Goraichik I."/>
            <person name="Dimitrov K.M."/>
            <person name="Suarez D.L."/>
            <person name="Swayne D.E."/>
        </authorList>
    </citation>
    <scope>NUCLEOTIDE SEQUENCE [LARGE SCALE GENOMIC DNA]</scope>
    <source>
        <strain evidence="4">LMG 28154</strain>
    </source>
</reference>
<feature type="domain" description="Aminoglycoside phosphotransferase" evidence="3">
    <location>
        <begin position="101"/>
        <end position="356"/>
    </location>
</feature>
<organism evidence="4 5">
    <name type="scientific">Burkholderia singularis</name>
    <dbReference type="NCBI Taxonomy" id="1503053"/>
    <lineage>
        <taxon>Bacteria</taxon>
        <taxon>Pseudomonadati</taxon>
        <taxon>Pseudomonadota</taxon>
        <taxon>Betaproteobacteria</taxon>
        <taxon>Burkholderiales</taxon>
        <taxon>Burkholderiaceae</taxon>
        <taxon>Burkholderia</taxon>
        <taxon>pseudomallei group</taxon>
    </lineage>
</organism>
<dbReference type="Proteomes" id="UP000198460">
    <property type="component" value="Unassembled WGS sequence"/>
</dbReference>
<comment type="similarity">
    <text evidence="1">Belongs to the pseudomonas-type ThrB family.</text>
</comment>
<sequence length="437" mass="47956">MPTPVRARIRIAPAIRDAQPDYRGNQFMSIPSTRAGHRSRNTGDAAAHDVTPPQFGVYGEQAERDWPLITHDEVSAVLANYAQPGPLAALSWHSPRPFSAAVLATTARGGEWFIKRNHVSIRDVAGLEEEHRFIAHLRSRGVPVADVLSARDGASAITVGDWTYEVHAAAPGIDVYRGVMSWKPFAYPSHAYEAGRALARLHRAALDYAAPARPIRPLLSSFRALASADLMGALDQWVGAQPTLVRALAAYDWRRDIARTIGPFHARLVPLLPALRSLWTHGDWHASNLLWTDGAPGAQVRTVLDFGLSDRTCAVHDIALAIERNTIDWLAPDDARCVEREQIDALLDGYESLAPLTDDEYAALVALLPIVHVEFALSEVAYYDGILNSPQTAAEAAYDGYLLGHARWFCARDGMRLLDWLRDRPRGLAGADNAAAR</sequence>
<feature type="region of interest" description="Disordered" evidence="2">
    <location>
        <begin position="29"/>
        <end position="53"/>
    </location>
</feature>
<dbReference type="EMBL" id="FXAN01000034">
    <property type="protein sequence ID" value="SMF98746.1"/>
    <property type="molecule type" value="Genomic_DNA"/>
</dbReference>
<dbReference type="PANTHER" id="PTHR21064">
    <property type="entry name" value="AMINOGLYCOSIDE PHOSPHOTRANSFERASE DOMAIN-CONTAINING PROTEIN-RELATED"/>
    <property type="match status" value="1"/>
</dbReference>
<evidence type="ECO:0000256" key="2">
    <source>
        <dbReference type="SAM" id="MobiDB-lite"/>
    </source>
</evidence>
<keyword evidence="4" id="KW-0418">Kinase</keyword>
<gene>
    <name evidence="4" type="ORF">BSIN_2032</name>
</gene>
<evidence type="ECO:0000259" key="3">
    <source>
        <dbReference type="Pfam" id="PF01636"/>
    </source>
</evidence>
<dbReference type="GO" id="GO:0004413">
    <property type="term" value="F:homoserine kinase activity"/>
    <property type="evidence" value="ECO:0007669"/>
    <property type="project" value="TreeGrafter"/>
</dbReference>
<evidence type="ECO:0000256" key="1">
    <source>
        <dbReference type="ARBA" id="ARBA00038240"/>
    </source>
</evidence>
<proteinExistence type="inferred from homology"/>
<dbReference type="InterPro" id="IPR002575">
    <property type="entry name" value="Aminoglycoside_PTrfase"/>
</dbReference>
<evidence type="ECO:0000313" key="4">
    <source>
        <dbReference type="EMBL" id="SMF98746.1"/>
    </source>
</evidence>
<dbReference type="PANTHER" id="PTHR21064:SF6">
    <property type="entry name" value="AMINOGLYCOSIDE PHOSPHOTRANSFERASE DOMAIN-CONTAINING PROTEIN"/>
    <property type="match status" value="1"/>
</dbReference>
<name>A0A238H0L4_9BURK</name>
<evidence type="ECO:0000313" key="5">
    <source>
        <dbReference type="Proteomes" id="UP000198460"/>
    </source>
</evidence>
<dbReference type="GO" id="GO:0009088">
    <property type="term" value="P:threonine biosynthetic process"/>
    <property type="evidence" value="ECO:0007669"/>
    <property type="project" value="TreeGrafter"/>
</dbReference>
<protein>
    <submittedName>
        <fullName evidence="4">Putative homoserine kinase type II, PnuC-associated, THI-regulated branch</fullName>
    </submittedName>
</protein>
<dbReference type="InterPro" id="IPR050249">
    <property type="entry name" value="Pseudomonas-type_ThrB"/>
</dbReference>